<keyword evidence="11" id="KW-1185">Reference proteome</keyword>
<organism evidence="10 11">
    <name type="scientific">Chelativorans petroleitrophicus</name>
    <dbReference type="NCBI Taxonomy" id="2975484"/>
    <lineage>
        <taxon>Bacteria</taxon>
        <taxon>Pseudomonadati</taxon>
        <taxon>Pseudomonadota</taxon>
        <taxon>Alphaproteobacteria</taxon>
        <taxon>Hyphomicrobiales</taxon>
        <taxon>Phyllobacteriaceae</taxon>
        <taxon>Chelativorans</taxon>
    </lineage>
</organism>
<feature type="binding site" evidence="8">
    <location>
        <position position="255"/>
    </location>
    <ligand>
        <name>Mg(2+)</name>
        <dbReference type="ChEBI" id="CHEBI:18420"/>
    </ligand>
</feature>
<comment type="function">
    <text evidence="8">Exhibits a very high intrinsic GTPase hydrolysis rate. Involved in the addition of a carboxymethylaminomethyl (cmnm) group at the wobble position (U34) of certain tRNAs, forming tRNA-cmnm(5)s(2)U34.</text>
</comment>
<evidence type="ECO:0000313" key="10">
    <source>
        <dbReference type="EMBL" id="MCT8989131.1"/>
    </source>
</evidence>
<dbReference type="PROSITE" id="PS51709">
    <property type="entry name" value="G_TRME"/>
    <property type="match status" value="1"/>
</dbReference>
<dbReference type="PANTHER" id="PTHR42714">
    <property type="entry name" value="TRNA MODIFICATION GTPASE GTPBP3"/>
    <property type="match status" value="1"/>
</dbReference>
<evidence type="ECO:0000256" key="8">
    <source>
        <dbReference type="HAMAP-Rule" id="MF_00379"/>
    </source>
</evidence>
<feature type="binding site" evidence="8">
    <location>
        <begin position="249"/>
        <end position="255"/>
    </location>
    <ligand>
        <name>GTP</name>
        <dbReference type="ChEBI" id="CHEBI:37565"/>
    </ligand>
</feature>
<feature type="binding site" evidence="8">
    <location>
        <begin position="230"/>
        <end position="235"/>
    </location>
    <ligand>
        <name>GTP</name>
        <dbReference type="ChEBI" id="CHEBI:37565"/>
    </ligand>
</feature>
<dbReference type="HAMAP" id="MF_00379">
    <property type="entry name" value="GTPase_MnmE"/>
    <property type="match status" value="1"/>
</dbReference>
<dbReference type="Gene3D" id="1.20.120.430">
    <property type="entry name" value="tRNA modification GTPase MnmE domain 2"/>
    <property type="match status" value="1"/>
</dbReference>
<comment type="subcellular location">
    <subcellularLocation>
        <location evidence="8">Cytoplasm</location>
    </subcellularLocation>
</comment>
<comment type="cofactor">
    <cofactor evidence="8">
        <name>K(+)</name>
        <dbReference type="ChEBI" id="CHEBI:29103"/>
    </cofactor>
    <text evidence="8">Binds 1 potassium ion per subunit.</text>
</comment>
<name>A0A9X2X6I9_9HYPH</name>
<evidence type="ECO:0000313" key="11">
    <source>
        <dbReference type="Proteomes" id="UP001149009"/>
    </source>
</evidence>
<dbReference type="InterPro" id="IPR027368">
    <property type="entry name" value="MnmE_dom2"/>
</dbReference>
<evidence type="ECO:0000256" key="4">
    <source>
        <dbReference type="ARBA" id="ARBA00022801"/>
    </source>
</evidence>
<feature type="binding site" evidence="8">
    <location>
        <position position="26"/>
    </location>
    <ligand>
        <name>(6S)-5-formyl-5,6,7,8-tetrahydrofolate</name>
        <dbReference type="ChEBI" id="CHEBI:57457"/>
    </ligand>
</feature>
<dbReference type="AlphaFoldDB" id="A0A9X2X6I9"/>
<dbReference type="InterPro" id="IPR006073">
    <property type="entry name" value="GTP-bd"/>
</dbReference>
<dbReference type="NCBIfam" id="NF003661">
    <property type="entry name" value="PRK05291.1-3"/>
    <property type="match status" value="1"/>
</dbReference>
<dbReference type="EMBL" id="JAODNV010000004">
    <property type="protein sequence ID" value="MCT8989131.1"/>
    <property type="molecule type" value="Genomic_DNA"/>
</dbReference>
<dbReference type="Pfam" id="PF12631">
    <property type="entry name" value="MnmE_helical"/>
    <property type="match status" value="1"/>
</dbReference>
<dbReference type="InterPro" id="IPR027266">
    <property type="entry name" value="TrmE/GcvT-like"/>
</dbReference>
<dbReference type="GO" id="GO:0005737">
    <property type="term" value="C:cytoplasm"/>
    <property type="evidence" value="ECO:0007669"/>
    <property type="project" value="UniProtKB-SubCell"/>
</dbReference>
<keyword evidence="8" id="KW-0479">Metal-binding</keyword>
<feature type="binding site" evidence="8">
    <location>
        <position position="442"/>
    </location>
    <ligand>
        <name>(6S)-5-formyl-5,6,7,8-tetrahydrofolate</name>
        <dbReference type="ChEBI" id="CHEBI:57457"/>
    </ligand>
</feature>
<dbReference type="GO" id="GO:0046872">
    <property type="term" value="F:metal ion binding"/>
    <property type="evidence" value="ECO:0007669"/>
    <property type="project" value="UniProtKB-KW"/>
</dbReference>
<evidence type="ECO:0000256" key="7">
    <source>
        <dbReference type="ARBA" id="ARBA00023134"/>
    </source>
</evidence>
<feature type="binding site" evidence="8">
    <location>
        <position position="123"/>
    </location>
    <ligand>
        <name>(6S)-5-formyl-5,6,7,8-tetrahydrofolate</name>
        <dbReference type="ChEBI" id="CHEBI:57457"/>
    </ligand>
</feature>
<dbReference type="InterPro" id="IPR025867">
    <property type="entry name" value="MnmE_helical"/>
</dbReference>
<dbReference type="PANTHER" id="PTHR42714:SF2">
    <property type="entry name" value="TRNA MODIFICATION GTPASE GTPBP3, MITOCHONDRIAL"/>
    <property type="match status" value="1"/>
</dbReference>
<dbReference type="PRINTS" id="PR00326">
    <property type="entry name" value="GTP1OBG"/>
</dbReference>
<dbReference type="SUPFAM" id="SSF52540">
    <property type="entry name" value="P-loop containing nucleoside triphosphate hydrolases"/>
    <property type="match status" value="1"/>
</dbReference>
<dbReference type="InterPro" id="IPR031168">
    <property type="entry name" value="G_TrmE"/>
</dbReference>
<keyword evidence="3 8" id="KW-0547">Nucleotide-binding</keyword>
<sequence>MTDQMPRDTIFALSSGALPSGIAVVRLSGPATRTVIRKMAGTLPPPRQAQLRDIKSGEGNQLDRGLVLFFPGPASFTGEDCGELHLHGGRAVVTAVLEALGAFPGLRMAEAGEFTRRAFLNGKIDLPGAEALSDLIAAETEAQRRFALANTTEAHRKLYDKWRQQLIRARALIEAELDFADESDVPGSVADTVWPEVAALRDVITAHAATYRDAEIIRDGFQVVIIGAPNAGKSTLLNALARREVAIVTDEPGTTRDVLEVALDIGGMKVVLADTAGIREAEGRVEAIGIERSLERARKADLVLLLEDMAAPHPVEIPGGAQAIRIGTKSDLVPPGSRPQDYDCVISAHTGEGLDRLLGLLREASEGFSSCIGNVLPFRARHVALLNEAAAELGFALERENDGLELRAENLRRAGQALAQILGEIDVEHLLDEIFSTFCVGK</sequence>
<dbReference type="SUPFAM" id="SSF116878">
    <property type="entry name" value="TrmE connector domain"/>
    <property type="match status" value="1"/>
</dbReference>
<evidence type="ECO:0000259" key="9">
    <source>
        <dbReference type="PROSITE" id="PS51709"/>
    </source>
</evidence>
<comment type="caution">
    <text evidence="8">Lacks conserved residue(s) required for the propagation of feature annotation.</text>
</comment>
<keyword evidence="6 8" id="KW-0630">Potassium</keyword>
<comment type="subunit">
    <text evidence="8">Homodimer. Heterotetramer of two MnmE and two MnmG subunits.</text>
</comment>
<evidence type="ECO:0000256" key="3">
    <source>
        <dbReference type="ARBA" id="ARBA00022741"/>
    </source>
</evidence>
<feature type="binding site" evidence="8">
    <location>
        <position position="234"/>
    </location>
    <ligand>
        <name>Mg(2+)</name>
        <dbReference type="ChEBI" id="CHEBI:18420"/>
    </ligand>
</feature>
<dbReference type="InterPro" id="IPR005225">
    <property type="entry name" value="Small_GTP-bd"/>
</dbReference>
<dbReference type="FunFam" id="3.30.1360.120:FF:000007">
    <property type="entry name" value="tRNA modification GTPase GTPBP3, mitochondrial"/>
    <property type="match status" value="1"/>
</dbReference>
<evidence type="ECO:0000256" key="5">
    <source>
        <dbReference type="ARBA" id="ARBA00022842"/>
    </source>
</evidence>
<protein>
    <recommendedName>
        <fullName evidence="8">tRNA modification GTPase MnmE</fullName>
        <ecNumber evidence="8">3.6.-.-</ecNumber>
    </recommendedName>
</protein>
<evidence type="ECO:0000256" key="2">
    <source>
        <dbReference type="ARBA" id="ARBA00022694"/>
    </source>
</evidence>
<dbReference type="GO" id="GO:0005525">
    <property type="term" value="F:GTP binding"/>
    <property type="evidence" value="ECO:0007669"/>
    <property type="project" value="UniProtKB-UniRule"/>
</dbReference>
<dbReference type="Pfam" id="PF10396">
    <property type="entry name" value="TrmE_N"/>
    <property type="match status" value="1"/>
</dbReference>
<comment type="similarity">
    <text evidence="1 8">Belongs to the TRAFAC class TrmE-Era-EngA-EngB-Septin-like GTPase superfamily. TrmE GTPase family.</text>
</comment>
<dbReference type="GO" id="GO:0030488">
    <property type="term" value="P:tRNA methylation"/>
    <property type="evidence" value="ECO:0007669"/>
    <property type="project" value="TreeGrafter"/>
</dbReference>
<dbReference type="InterPro" id="IPR027417">
    <property type="entry name" value="P-loop_NTPase"/>
</dbReference>
<feature type="binding site" evidence="8">
    <location>
        <position position="83"/>
    </location>
    <ligand>
        <name>(6S)-5-formyl-5,6,7,8-tetrahydrofolate</name>
        <dbReference type="ChEBI" id="CHEBI:57457"/>
    </ligand>
</feature>
<dbReference type="InterPro" id="IPR004520">
    <property type="entry name" value="GTPase_MnmE"/>
</dbReference>
<accession>A0A9X2X6I9</accession>
<feature type="domain" description="TrmE-type G" evidence="9">
    <location>
        <begin position="220"/>
        <end position="366"/>
    </location>
</feature>
<dbReference type="CDD" id="cd14858">
    <property type="entry name" value="TrmE_N"/>
    <property type="match status" value="1"/>
</dbReference>
<dbReference type="Proteomes" id="UP001149009">
    <property type="component" value="Unassembled WGS sequence"/>
</dbReference>
<dbReference type="NCBIfam" id="TIGR00231">
    <property type="entry name" value="small_GTP"/>
    <property type="match status" value="1"/>
</dbReference>
<keyword evidence="7 8" id="KW-0342">GTP-binding</keyword>
<keyword evidence="2 8" id="KW-0819">tRNA processing</keyword>
<dbReference type="Pfam" id="PF01926">
    <property type="entry name" value="MMR_HSR1"/>
    <property type="match status" value="1"/>
</dbReference>
<reference evidence="10" key="1">
    <citation type="submission" date="2022-08" db="EMBL/GenBank/DDBJ databases">
        <title>Chelativorans sichuanense sp. nov., a paraffin oil-degrading bacterium isolated from a mixture of oil-based drill cuttings and paddy soil.</title>
        <authorList>
            <person name="Yu J."/>
            <person name="Liu H."/>
            <person name="Chen Q."/>
        </authorList>
    </citation>
    <scope>NUCLEOTIDE SEQUENCE</scope>
    <source>
        <strain evidence="10">SCAU 2101</strain>
    </source>
</reference>
<dbReference type="InterPro" id="IPR018948">
    <property type="entry name" value="GTP-bd_TrmE_N"/>
</dbReference>
<keyword evidence="5 8" id="KW-0460">Magnesium</keyword>
<proteinExistence type="inferred from homology"/>
<dbReference type="Gene3D" id="3.40.50.300">
    <property type="entry name" value="P-loop containing nucleotide triphosphate hydrolases"/>
    <property type="match status" value="1"/>
</dbReference>
<dbReference type="GO" id="GO:0003924">
    <property type="term" value="F:GTPase activity"/>
    <property type="evidence" value="ECO:0007669"/>
    <property type="project" value="UniProtKB-UniRule"/>
</dbReference>
<gene>
    <name evidence="8 10" type="primary">mnmE</name>
    <name evidence="8" type="synonym">trmE</name>
    <name evidence="10" type="ORF">NYR54_02305</name>
</gene>
<evidence type="ECO:0000256" key="6">
    <source>
        <dbReference type="ARBA" id="ARBA00022958"/>
    </source>
</evidence>
<keyword evidence="4 8" id="KW-0378">Hydrolase</keyword>
<dbReference type="EC" id="3.6.-.-" evidence="8"/>
<keyword evidence="8" id="KW-0963">Cytoplasm</keyword>
<evidence type="ECO:0000256" key="1">
    <source>
        <dbReference type="ARBA" id="ARBA00011043"/>
    </source>
</evidence>
<dbReference type="CDD" id="cd04164">
    <property type="entry name" value="trmE"/>
    <property type="match status" value="1"/>
</dbReference>
<dbReference type="Gene3D" id="3.30.1360.120">
    <property type="entry name" value="Probable tRNA modification gtpase trme, domain 1"/>
    <property type="match status" value="1"/>
</dbReference>
<comment type="caution">
    <text evidence="10">The sequence shown here is derived from an EMBL/GenBank/DDBJ whole genome shotgun (WGS) entry which is preliminary data.</text>
</comment>
<feature type="binding site" evidence="8">
    <location>
        <begin position="274"/>
        <end position="277"/>
    </location>
    <ligand>
        <name>GTP</name>
        <dbReference type="ChEBI" id="CHEBI:37565"/>
    </ligand>
</feature>
<dbReference type="GO" id="GO:0002098">
    <property type="term" value="P:tRNA wobble uridine modification"/>
    <property type="evidence" value="ECO:0007669"/>
    <property type="project" value="TreeGrafter"/>
</dbReference>